<protein>
    <submittedName>
        <fullName evidence="2">Unannotated protein</fullName>
    </submittedName>
</protein>
<gene>
    <name evidence="2" type="ORF">UFOPK3564_00352</name>
</gene>
<dbReference type="AlphaFoldDB" id="A0A6J7FZ22"/>
<organism evidence="2">
    <name type="scientific">freshwater metagenome</name>
    <dbReference type="NCBI Taxonomy" id="449393"/>
    <lineage>
        <taxon>unclassified sequences</taxon>
        <taxon>metagenomes</taxon>
        <taxon>ecological metagenomes</taxon>
    </lineage>
</organism>
<accession>A0A6J7FZ22</accession>
<reference evidence="2" key="1">
    <citation type="submission" date="2020-05" db="EMBL/GenBank/DDBJ databases">
        <authorList>
            <person name="Chiriac C."/>
            <person name="Salcher M."/>
            <person name="Ghai R."/>
            <person name="Kavagutti S V."/>
        </authorList>
    </citation>
    <scope>NUCLEOTIDE SEQUENCE</scope>
</reference>
<feature type="region of interest" description="Disordered" evidence="1">
    <location>
        <begin position="397"/>
        <end position="424"/>
    </location>
</feature>
<evidence type="ECO:0000313" key="2">
    <source>
        <dbReference type="EMBL" id="CAB4896913.1"/>
    </source>
</evidence>
<evidence type="ECO:0000256" key="1">
    <source>
        <dbReference type="SAM" id="MobiDB-lite"/>
    </source>
</evidence>
<dbReference type="EMBL" id="CAFBMK010000011">
    <property type="protein sequence ID" value="CAB4896913.1"/>
    <property type="molecule type" value="Genomic_DNA"/>
</dbReference>
<proteinExistence type="predicted"/>
<name>A0A6J7FZ22_9ZZZZ</name>
<sequence>MLVQVEEDHSDTATVTAVNELHAPTTGTIVVHAPYDCPRREFAIEVLNALGRPPRSHEPTTTLIGWATSWLITASPRCDLIVYGAGRVAPDTRQWITELSENDHVTVWAVSSPDERLESAWTGAAAWHWATFISRPWREERLRRSAPVTLCGAPVPPDWGPDDLPPFPWTRQRIDELATGSPEYAAVLQLTLTYESSLEVVHRLLGGPRIEARGVLAAVAYLALISDSGPDLSVLLRHLEEDVFVRGGLLIVDPHKVTERIAELHADQRLGMGRRTGTEHDTNPDPRRGVGLLISQLRRAERDAFDASANVVAADDGSTLVAGCGSTVHVPPWWRWTVRAAAVSERETSPPNPRTPTLTDRSCLTSYSAISYREPSGDVHAALGPIIDAITPNARFHRLTPDATKHPGTPTARMPMTDSTTQPPLTAAAAQKVHELYELRAERMTHHDRIADDDPGLIWLVEHGLVHYNAAALPEMAPWLFDLMRRRLSGQINPEVRLRRRFV</sequence>